<feature type="disulfide bond" evidence="5">
    <location>
        <begin position="45"/>
        <end position="88"/>
    </location>
</feature>
<dbReference type="Pfam" id="PF00084">
    <property type="entry name" value="Sushi"/>
    <property type="match status" value="19"/>
</dbReference>
<dbReference type="Ensembl" id="ENSAPLT00020017168.1">
    <property type="protein sequence ID" value="ENSAPLP00020015905.1"/>
    <property type="gene ID" value="ENSAPLG00020011484.1"/>
</dbReference>
<keyword evidence="2" id="KW-0732">Signal</keyword>
<evidence type="ECO:0000256" key="1">
    <source>
        <dbReference type="ARBA" id="ARBA00022659"/>
    </source>
</evidence>
<feature type="domain" description="Sushi" evidence="6">
    <location>
        <begin position="778"/>
        <end position="838"/>
    </location>
</feature>
<dbReference type="Proteomes" id="UP000694400">
    <property type="component" value="Chromosome 26"/>
</dbReference>
<feature type="disulfide bond" evidence="5">
    <location>
        <begin position="1504"/>
        <end position="1531"/>
    </location>
</feature>
<feature type="disulfide bond" evidence="5">
    <location>
        <begin position="931"/>
        <end position="974"/>
    </location>
</feature>
<feature type="domain" description="Sushi" evidence="6">
    <location>
        <begin position="1392"/>
        <end position="1452"/>
    </location>
</feature>
<reference evidence="7" key="1">
    <citation type="submission" date="2019-08" db="EMBL/GenBank/DDBJ databases">
        <title>Three high-quality genomes provides insights into domestication of ducks.</title>
        <authorList>
            <person name="Hou Z.C."/>
            <person name="Zhu F."/>
            <person name="Yin Z.T."/>
            <person name="Zhang F."/>
        </authorList>
    </citation>
    <scope>NUCLEOTIDE SEQUENCE [LARGE SCALE GENOMIC DNA]</scope>
</reference>
<feature type="domain" description="Sushi" evidence="6">
    <location>
        <begin position="1190"/>
        <end position="1254"/>
    </location>
</feature>
<dbReference type="PANTHER" id="PTHR45656">
    <property type="entry name" value="PROTEIN CBR-CLEC-78"/>
    <property type="match status" value="1"/>
</dbReference>
<feature type="domain" description="Sushi" evidence="6">
    <location>
        <begin position="1474"/>
        <end position="1533"/>
    </location>
</feature>
<feature type="disulfide bond" evidence="5">
    <location>
        <begin position="1048"/>
        <end position="1075"/>
    </location>
</feature>
<feature type="domain" description="Sushi" evidence="6">
    <location>
        <begin position="1301"/>
        <end position="1356"/>
    </location>
</feature>
<organism evidence="7 8">
    <name type="scientific">Anas platyrhynchos</name>
    <name type="common">Mallard</name>
    <name type="synonym">Anas boschas</name>
    <dbReference type="NCBI Taxonomy" id="8839"/>
    <lineage>
        <taxon>Eukaryota</taxon>
        <taxon>Metazoa</taxon>
        <taxon>Chordata</taxon>
        <taxon>Craniata</taxon>
        <taxon>Vertebrata</taxon>
        <taxon>Euteleostomi</taxon>
        <taxon>Archelosauria</taxon>
        <taxon>Archosauria</taxon>
        <taxon>Dinosauria</taxon>
        <taxon>Saurischia</taxon>
        <taxon>Theropoda</taxon>
        <taxon>Coelurosauria</taxon>
        <taxon>Aves</taxon>
        <taxon>Neognathae</taxon>
        <taxon>Galloanserae</taxon>
        <taxon>Anseriformes</taxon>
        <taxon>Anatidae</taxon>
        <taxon>Anatinae</taxon>
        <taxon>Anas</taxon>
    </lineage>
</organism>
<reference evidence="7" key="3">
    <citation type="submission" date="2025-09" db="UniProtKB">
        <authorList>
            <consortium name="Ensembl"/>
        </authorList>
    </citation>
    <scope>IDENTIFICATION</scope>
</reference>
<dbReference type="CDD" id="cd00033">
    <property type="entry name" value="CCP"/>
    <property type="match status" value="18"/>
</dbReference>
<evidence type="ECO:0000313" key="7">
    <source>
        <dbReference type="Ensembl" id="ENSAPLP00020015905.1"/>
    </source>
</evidence>
<feature type="domain" description="Sushi" evidence="6">
    <location>
        <begin position="619"/>
        <end position="678"/>
    </location>
</feature>
<feature type="domain" description="Sushi" evidence="6">
    <location>
        <begin position="929"/>
        <end position="989"/>
    </location>
</feature>
<name>A0A8B9T658_ANAPL</name>
<evidence type="ECO:0000256" key="4">
    <source>
        <dbReference type="ARBA" id="ARBA00023157"/>
    </source>
</evidence>
<feature type="domain" description="Sushi" evidence="6">
    <location>
        <begin position="43"/>
        <end position="103"/>
    </location>
</feature>
<feature type="disulfide bond" evidence="5">
    <location>
        <begin position="960"/>
        <end position="987"/>
    </location>
</feature>
<feature type="disulfide bond" evidence="5">
    <location>
        <begin position="363"/>
        <end position="406"/>
    </location>
</feature>
<keyword evidence="3" id="KW-0677">Repeat</keyword>
<dbReference type="Gene3D" id="2.10.70.10">
    <property type="entry name" value="Complement Module, domain 1"/>
    <property type="match status" value="19"/>
</dbReference>
<feature type="disulfide bond" evidence="5">
    <location>
        <begin position="1271"/>
        <end position="1298"/>
    </location>
</feature>
<dbReference type="PANTHER" id="PTHR45656:SF15">
    <property type="entry name" value="SUSHI DOMAIN-CONTAINING PROTEIN"/>
    <property type="match status" value="1"/>
</dbReference>
<feature type="disulfide bond" evidence="5">
    <location>
        <begin position="780"/>
        <end position="823"/>
    </location>
</feature>
<feature type="domain" description="Sushi" evidence="6">
    <location>
        <begin position="1079"/>
        <end position="1139"/>
    </location>
</feature>
<feature type="domain" description="Sushi" evidence="6">
    <location>
        <begin position="167"/>
        <end position="233"/>
    </location>
</feature>
<proteinExistence type="predicted"/>
<dbReference type="InterPro" id="IPR035976">
    <property type="entry name" value="Sushi/SCR/CCP_sf"/>
</dbReference>
<dbReference type="PROSITE" id="PS50923">
    <property type="entry name" value="SUSHI"/>
    <property type="match status" value="18"/>
</dbReference>
<dbReference type="FunFam" id="2.10.70.10:FF:000014">
    <property type="entry name" value="Membrane cofactor protein"/>
    <property type="match status" value="5"/>
</dbReference>
<sequence length="1594" mass="171190">MLAMSPRALAPCGACPAAGLSPIPGGSRGAPVALSILPAPAPGRCPSPPALSYADRSPQREFLVGSTVTYFCRNGYTMIPEVSPTITCLKNFTWSSIPTLCQSKCPIFFASPAKQLFNGGEYHHFLNYTFGRQAAFQCDPGYVLWGSRRAQCGSDGTWSPPVPFCDKVCDPPPQITSGQHTASRSDLFPYGSEVKYSCAVGLSLIGDESIYCTSTDGENLVWSGRWHHPQTVVIPGMQPSTVPLLRGKSRAALLGCSLGLGNGEWDPHPKRFFSCTGDCGPPPRMAHSKPSVAEQPSSFPVGSRVTYTCLEGAIKIPGRADMVQCLPGSRWSQLPEPCGRKYPFLQSSFTTLMLTFFHAVITCSSPPPISNGKHDGEGVEKFAYNSTVTYSCDSGFQLIGKASIQCTSTDKTNWGLEWSEGSPRFAPRYLPVPPQVTAEAVPRFSFAEPRNPITNASYPVGSQVPYRCRPGYVGVSDKSFLVTCLPNNTWAWDPDFCIGECPPRPAAMGYKGVMVRGCGPQVYKLQGSSSAQCVASENGVHWDVSLPTCKGQLTVLCGEPPAVANGRHNGTKGEFAQGSIVVYKCNHGFMLAGGSSIRCTARDEYHGVWSTPTPECRIIRCPPPYIKNGKSKSAARYIYRAGASVSFTCNPGYTLQGSPTSTCQADSRWSPPLPECKKGKCPNHDGHGKAEFTMGMFVTYSCDPGYYLTEDVSHVFCKASGNWSQPSPHCEGLSVHGVLVLRPAPCGTGTEQALGSSSCTASSEAGWVSLNQSVPILVMCPRPPNIANGLHSGQSMDRFPQGTTVYYGCKDGFALVGNISINCSEAGQWSRPLPRCQAAGLSAPLGREGRGLSVQDGAQAPMYKGHIHVPAAIGCERPEVRNGKVHGYESTYEAGEILRFDCDAGHATEGPQRAQCQPGGSWDPPVLSDQCPMPPKIRNGQHDGHGKTFFTTGMSVMYSCDPGYYLVGNAQVVCKTLGNWSQPMPRCEGASLSVFFFFFFLVFTPFAHHFCTSPFPATICIKPDVLNGQVVDGEGLIYGPGQTVTIQCQDGYSLQGTATILCQEDGSWEPPAPLCGCGAPTRLPFAELKEEHRNEIDFSVGKTVKYTCRPGFAKHPGLSPTITCLESGVWSEALEFCKRKQCNHPGEPENGRITFLADLFFGSTVVYSWPSGTLVLQLRSAASFCTAAGIPCAPPPNIPHGKHTGRLLDEFHYGTSVTYSCEPGYPLQGEASIFCTTRDGMNGVWSGPPPLCGVSAPSVTYTYKDTVTFECEPGYTMRGHSVVQCQLNSTWEPPVPACERGKCPGSALRVQPDPSPPAPAVEYVCRPGYSAHPGMSATIVCLENQTWSAALEFCKGASCSARLGWKITLLGSEALWLYGFRCLGQPAVCVKVRCPSPPGIANGQHSGQPSDTFLVGSVVQYRCKDGYSLVENASLSCTAEGTWSRPLPRCEVLQCPSPPTIKNGHIPYPRCEVVTCMSPSIQDGEVAEGQQAKYLPGATVTFRCHPGYTMQGSQEAKCHPDGRWVPAVPSCEPGEHGHGCCLAPWGPRGWAPPSCEHLRGQGGAAIQENQKTGRVIVTTDLFFGSTVNYTCDKG</sequence>
<feature type="domain" description="Sushi" evidence="6">
    <location>
        <begin position="679"/>
        <end position="732"/>
    </location>
</feature>
<comment type="caution">
    <text evidence="5">Lacks conserved residue(s) required for the propagation of feature annotation.</text>
</comment>
<feature type="disulfide bond" evidence="5">
    <location>
        <begin position="138"/>
        <end position="165"/>
    </location>
</feature>
<feature type="disulfide bond" evidence="5">
    <location>
        <begin position="1192"/>
        <end position="1235"/>
    </location>
</feature>
<dbReference type="InterPro" id="IPR000436">
    <property type="entry name" value="Sushi_SCR_CCP_dom"/>
</dbReference>
<evidence type="ECO:0000259" key="6">
    <source>
        <dbReference type="PROSITE" id="PS50923"/>
    </source>
</evidence>
<dbReference type="InterPro" id="IPR051277">
    <property type="entry name" value="SEZ6_CSMD_C4BPB_Regulators"/>
</dbReference>
<feature type="disulfide bond" evidence="5">
    <location>
        <begin position="809"/>
        <end position="836"/>
    </location>
</feature>
<evidence type="ECO:0000256" key="5">
    <source>
        <dbReference type="PROSITE-ProRule" id="PRU00302"/>
    </source>
</evidence>
<feature type="domain" description="Sushi" evidence="6">
    <location>
        <begin position="277"/>
        <end position="340"/>
    </location>
</feature>
<dbReference type="SUPFAM" id="SSF57535">
    <property type="entry name" value="Complement control module/SCR domain"/>
    <property type="match status" value="19"/>
</dbReference>
<dbReference type="SMART" id="SM00032">
    <property type="entry name" value="CCP"/>
    <property type="match status" value="20"/>
</dbReference>
<feature type="domain" description="Sushi" evidence="6">
    <location>
        <begin position="1261"/>
        <end position="1300"/>
    </location>
</feature>
<keyword evidence="4 5" id="KW-1015">Disulfide bond</keyword>
<evidence type="ECO:0000256" key="2">
    <source>
        <dbReference type="ARBA" id="ARBA00022729"/>
    </source>
</evidence>
<feature type="domain" description="Sushi" evidence="6">
    <location>
        <begin position="555"/>
        <end position="618"/>
    </location>
</feature>
<keyword evidence="1 5" id="KW-0768">Sushi</keyword>
<feature type="disulfide bond" evidence="5">
    <location>
        <begin position="1394"/>
        <end position="1437"/>
    </location>
</feature>
<feature type="domain" description="Sushi" evidence="6">
    <location>
        <begin position="107"/>
        <end position="165"/>
    </location>
</feature>
<protein>
    <recommendedName>
        <fullName evidence="6">Sushi domain-containing protein</fullName>
    </recommendedName>
</protein>
<feature type="domain" description="Sushi" evidence="6">
    <location>
        <begin position="444"/>
        <end position="499"/>
    </location>
</feature>
<feature type="disulfide bond" evidence="5">
    <location>
        <begin position="169"/>
        <end position="212"/>
    </location>
</feature>
<reference evidence="7" key="2">
    <citation type="submission" date="2025-08" db="UniProtKB">
        <authorList>
            <consortium name="Ensembl"/>
        </authorList>
    </citation>
    <scope>IDENTIFICATION</scope>
</reference>
<accession>A0A8B9T658</accession>
<feature type="disulfide bond" evidence="5">
    <location>
        <begin position="649"/>
        <end position="676"/>
    </location>
</feature>
<feature type="domain" description="Sushi" evidence="6">
    <location>
        <begin position="1018"/>
        <end position="1077"/>
    </location>
</feature>
<feature type="disulfide bond" evidence="5">
    <location>
        <begin position="1423"/>
        <end position="1450"/>
    </location>
</feature>
<feature type="domain" description="Sushi" evidence="6">
    <location>
        <begin position="361"/>
        <end position="427"/>
    </location>
</feature>
<evidence type="ECO:0000256" key="3">
    <source>
        <dbReference type="ARBA" id="ARBA00022737"/>
    </source>
</evidence>
<evidence type="ECO:0000313" key="8">
    <source>
        <dbReference type="Proteomes" id="UP000694400"/>
    </source>
</evidence>